<sequence length="342" mass="40270">MSEDGQLRLLVRAIFPSSWRMALFRKRQLLAECRSEFKQRLSDLFPDRYIQASQFREKFGRDPNFETPATFNEKIHWLMLHYRIPEMTQLADKYGVRQHVAARVGEWPLNDLYGVWEDPDDVNFEELPDSFVLKVTSGSGQNILCKDKALLNIAEARSQLKKWMQENEYWIGREWAYKNIKPRVICEKFLTDDQGHIPSDYKLFCFKGEPRFVQVDTDRFTDHRRDLFDLEWKLLPFQYSYPTSAIQIAKPYHLETMVGLARALSEGFPFVRVDFYSMRERVVFGEMTWYPEGGMGLFNPEKYDLEIGKTLVLPRPVNASLASRIWSKWHGARKLLGSPRSS</sequence>
<evidence type="ECO:0000313" key="1">
    <source>
        <dbReference type="EMBL" id="SLM50223.1"/>
    </source>
</evidence>
<protein>
    <submittedName>
        <fullName evidence="1">Uncharacterized protein</fullName>
    </submittedName>
</protein>
<keyword evidence="2" id="KW-1185">Reference proteome</keyword>
<dbReference type="EMBL" id="LT828648">
    <property type="protein sequence ID" value="SLM50223.1"/>
    <property type="molecule type" value="Genomic_DNA"/>
</dbReference>
<gene>
    <name evidence="1" type="ORF">NSJP_4056</name>
</gene>
<dbReference type="STRING" id="1325564.NSJP_4056"/>
<dbReference type="AlphaFoldDB" id="A0A1W1IBS7"/>
<dbReference type="InterPro" id="IPR029465">
    <property type="entry name" value="ATPgrasp_TupA"/>
</dbReference>
<dbReference type="KEGG" id="nja:NSJP_4056"/>
<dbReference type="Proteomes" id="UP000192042">
    <property type="component" value="Chromosome I"/>
</dbReference>
<organism evidence="1 2">
    <name type="scientific">Nitrospira japonica</name>
    <dbReference type="NCBI Taxonomy" id="1325564"/>
    <lineage>
        <taxon>Bacteria</taxon>
        <taxon>Pseudomonadati</taxon>
        <taxon>Nitrospirota</taxon>
        <taxon>Nitrospiria</taxon>
        <taxon>Nitrospirales</taxon>
        <taxon>Nitrospiraceae</taxon>
        <taxon>Nitrospira</taxon>
    </lineage>
</organism>
<reference evidence="1 2" key="1">
    <citation type="submission" date="2017-03" db="EMBL/GenBank/DDBJ databases">
        <authorList>
            <person name="Afonso C.L."/>
            <person name="Miller P.J."/>
            <person name="Scott M.A."/>
            <person name="Spackman E."/>
            <person name="Goraichik I."/>
            <person name="Dimitrov K.M."/>
            <person name="Suarez D.L."/>
            <person name="Swayne D.E."/>
        </authorList>
    </citation>
    <scope>NUCLEOTIDE SEQUENCE [LARGE SCALE GENOMIC DNA]</scope>
    <source>
        <strain evidence="1">Genome sequencing of Nitrospira japonica strain NJ11</strain>
    </source>
</reference>
<dbReference type="Pfam" id="PF14305">
    <property type="entry name" value="ATPgrasp_TupA"/>
    <property type="match status" value="1"/>
</dbReference>
<name>A0A1W1IBS7_9BACT</name>
<dbReference type="RefSeq" id="WP_080888349.1">
    <property type="nucleotide sequence ID" value="NZ_LT828648.1"/>
</dbReference>
<evidence type="ECO:0000313" key="2">
    <source>
        <dbReference type="Proteomes" id="UP000192042"/>
    </source>
</evidence>
<proteinExistence type="predicted"/>
<dbReference type="OrthoDB" id="9791827at2"/>
<accession>A0A1W1IBS7</accession>